<feature type="region of interest" description="Disordered" evidence="1">
    <location>
        <begin position="447"/>
        <end position="472"/>
    </location>
</feature>
<dbReference type="PROSITE" id="PS51212">
    <property type="entry name" value="WSC"/>
    <property type="match status" value="1"/>
</dbReference>
<dbReference type="Proteomes" id="UP001186944">
    <property type="component" value="Unassembled WGS sequence"/>
</dbReference>
<evidence type="ECO:0000259" key="3">
    <source>
        <dbReference type="PROSITE" id="PS51212"/>
    </source>
</evidence>
<feature type="region of interest" description="Disordered" evidence="1">
    <location>
        <begin position="302"/>
        <end position="350"/>
    </location>
</feature>
<evidence type="ECO:0000313" key="5">
    <source>
        <dbReference type="Proteomes" id="UP001186944"/>
    </source>
</evidence>
<feature type="domain" description="WSC" evidence="3">
    <location>
        <begin position="118"/>
        <end position="208"/>
    </location>
</feature>
<dbReference type="AlphaFoldDB" id="A0AA89CCY8"/>
<accession>A0AA89CCY8</accession>
<feature type="transmembrane region" description="Helical" evidence="2">
    <location>
        <begin position="261"/>
        <end position="292"/>
    </location>
</feature>
<feature type="compositionally biased region" description="Basic and acidic residues" evidence="1">
    <location>
        <begin position="244"/>
        <end position="253"/>
    </location>
</feature>
<keyword evidence="2" id="KW-1133">Transmembrane helix</keyword>
<organism evidence="4 5">
    <name type="scientific">Pinctada imbricata</name>
    <name type="common">Atlantic pearl-oyster</name>
    <name type="synonym">Pinctada martensii</name>
    <dbReference type="NCBI Taxonomy" id="66713"/>
    <lineage>
        <taxon>Eukaryota</taxon>
        <taxon>Metazoa</taxon>
        <taxon>Spiralia</taxon>
        <taxon>Lophotrochozoa</taxon>
        <taxon>Mollusca</taxon>
        <taxon>Bivalvia</taxon>
        <taxon>Autobranchia</taxon>
        <taxon>Pteriomorphia</taxon>
        <taxon>Pterioida</taxon>
        <taxon>Pterioidea</taxon>
        <taxon>Pteriidae</taxon>
        <taxon>Pinctada</taxon>
    </lineage>
</organism>
<feature type="region of interest" description="Disordered" evidence="1">
    <location>
        <begin position="237"/>
        <end position="257"/>
    </location>
</feature>
<keyword evidence="2" id="KW-0812">Transmembrane</keyword>
<dbReference type="InterPro" id="IPR002889">
    <property type="entry name" value="WSC_carb-bd"/>
</dbReference>
<comment type="caution">
    <text evidence="4">The sequence shown here is derived from an EMBL/GenBank/DDBJ whole genome shotgun (WGS) entry which is preliminary data.</text>
</comment>
<feature type="compositionally biased region" description="Basic and acidic residues" evidence="1">
    <location>
        <begin position="304"/>
        <end position="320"/>
    </location>
</feature>
<evidence type="ECO:0000256" key="1">
    <source>
        <dbReference type="SAM" id="MobiDB-lite"/>
    </source>
</evidence>
<reference evidence="4" key="1">
    <citation type="submission" date="2019-08" db="EMBL/GenBank/DDBJ databases">
        <title>The improved chromosome-level genome for the pearl oyster Pinctada fucata martensii using PacBio sequencing and Hi-C.</title>
        <authorList>
            <person name="Zheng Z."/>
        </authorList>
    </citation>
    <scope>NUCLEOTIDE SEQUENCE</scope>
    <source>
        <strain evidence="4">ZZ-2019</strain>
        <tissue evidence="4">Adductor muscle</tissue>
    </source>
</reference>
<keyword evidence="5" id="KW-1185">Reference proteome</keyword>
<dbReference type="EMBL" id="VSWD01000003">
    <property type="protein sequence ID" value="KAK3106598.1"/>
    <property type="molecule type" value="Genomic_DNA"/>
</dbReference>
<keyword evidence="2" id="KW-0472">Membrane</keyword>
<proteinExistence type="predicted"/>
<protein>
    <recommendedName>
        <fullName evidence="3">WSC domain-containing protein</fullName>
    </recommendedName>
</protein>
<gene>
    <name evidence="4" type="ORF">FSP39_023258</name>
</gene>
<sequence length="472" mass="52888">MTTHKRKETNAHTVPTLDGHLLLADGVVIRITCTQASHLSGYIAFSIDAQLLYKHKTPHRTLYLSYSYYNWTNSLNGCGSRSIATLQNTPLNSSEWSSIKLDSEGAWLGSYYSVTPFYWTNGECFQFNSSALKDISWKAFRNLTAEKCAFFCASKSSLVKYIALQDTHCYCLDKKPDTSFSDGCKTNCTGVLNKRCGRVQRESIFAYRKLEGASPTRSIVVNSKSIQSDEINTKSTVNISNTNADKEGRREDPTSSSSTGYFFYANIGAAIGGIIGVAVILVLIGILVFCLYKRKSKNLKRTPSYREPKVEYSSKRKDSEFEVLNTSGNNNKVGTPPSKPVRRTKSGKGSVKGTEYENIVLELEDPKLLTKAISQGSNGSYLVSRMKTEAESEYSHIQGKSQKSYLPNDQENHYDSGKTVKAEANVNDIHGESEKEYDVMNRDRFRENEDPNTEYDHIQNVINSKDNLRELS</sequence>
<feature type="compositionally biased region" description="Basic and acidic residues" evidence="1">
    <location>
        <begin position="447"/>
        <end position="457"/>
    </location>
</feature>
<feature type="compositionally biased region" description="Polar residues" evidence="1">
    <location>
        <begin position="324"/>
        <end position="333"/>
    </location>
</feature>
<evidence type="ECO:0000256" key="2">
    <source>
        <dbReference type="SAM" id="Phobius"/>
    </source>
</evidence>
<name>A0AA89CCY8_PINIB</name>
<evidence type="ECO:0000313" key="4">
    <source>
        <dbReference type="EMBL" id="KAK3106598.1"/>
    </source>
</evidence>